<evidence type="ECO:0000256" key="2">
    <source>
        <dbReference type="ARBA" id="ARBA00022692"/>
    </source>
</evidence>
<dbReference type="InterPro" id="IPR001182">
    <property type="entry name" value="FtsW/RodA"/>
</dbReference>
<dbReference type="AlphaFoldDB" id="A0A7Y0PLU8"/>
<dbReference type="GO" id="GO:0008360">
    <property type="term" value="P:regulation of cell shape"/>
    <property type="evidence" value="ECO:0007669"/>
    <property type="project" value="UniProtKB-KW"/>
</dbReference>
<keyword evidence="3" id="KW-0133">Cell shape</keyword>
<dbReference type="PANTHER" id="PTHR30474">
    <property type="entry name" value="CELL CYCLE PROTEIN"/>
    <property type="match status" value="1"/>
</dbReference>
<keyword evidence="5 6" id="KW-0472">Membrane</keyword>
<dbReference type="Proteomes" id="UP000588491">
    <property type="component" value="Unassembled WGS sequence"/>
</dbReference>
<dbReference type="GO" id="GO:0015648">
    <property type="term" value="F:lipid-linked peptidoglycan transporter activity"/>
    <property type="evidence" value="ECO:0007669"/>
    <property type="project" value="TreeGrafter"/>
</dbReference>
<evidence type="ECO:0000256" key="1">
    <source>
        <dbReference type="ARBA" id="ARBA00004141"/>
    </source>
</evidence>
<evidence type="ECO:0000256" key="5">
    <source>
        <dbReference type="ARBA" id="ARBA00023136"/>
    </source>
</evidence>
<accession>A0A7Y0PLU8</accession>
<keyword evidence="4 6" id="KW-1133">Transmembrane helix</keyword>
<dbReference type="Pfam" id="PF01098">
    <property type="entry name" value="FTSW_RODA_SPOVE"/>
    <property type="match status" value="1"/>
</dbReference>
<evidence type="ECO:0000256" key="3">
    <source>
        <dbReference type="ARBA" id="ARBA00022960"/>
    </source>
</evidence>
<dbReference type="GO" id="GO:0051301">
    <property type="term" value="P:cell division"/>
    <property type="evidence" value="ECO:0007669"/>
    <property type="project" value="InterPro"/>
</dbReference>
<dbReference type="GO" id="GO:0005886">
    <property type="term" value="C:plasma membrane"/>
    <property type="evidence" value="ECO:0007669"/>
    <property type="project" value="TreeGrafter"/>
</dbReference>
<gene>
    <name evidence="7" type="ORF">HHU08_08795</name>
</gene>
<organism evidence="7 8">
    <name type="scientific">Niallia alba</name>
    <dbReference type="NCBI Taxonomy" id="2729105"/>
    <lineage>
        <taxon>Bacteria</taxon>
        <taxon>Bacillati</taxon>
        <taxon>Bacillota</taxon>
        <taxon>Bacilli</taxon>
        <taxon>Bacillales</taxon>
        <taxon>Bacillaceae</taxon>
        <taxon>Niallia</taxon>
    </lineage>
</organism>
<comment type="subcellular location">
    <subcellularLocation>
        <location evidence="1">Membrane</location>
        <topology evidence="1">Multi-pass membrane protein</topology>
    </subcellularLocation>
</comment>
<dbReference type="PANTHER" id="PTHR30474:SF1">
    <property type="entry name" value="PEPTIDOGLYCAN GLYCOSYLTRANSFERASE MRDB"/>
    <property type="match status" value="1"/>
</dbReference>
<reference evidence="7 8" key="1">
    <citation type="submission" date="2020-04" db="EMBL/GenBank/DDBJ databases">
        <title>Bacillus sp. UniB3 isolated from commercial digestive syrup.</title>
        <authorList>
            <person name="Thorat V."/>
            <person name="Kirdat K."/>
            <person name="Tiwarekar B."/>
            <person name="Yadav A."/>
        </authorList>
    </citation>
    <scope>NUCLEOTIDE SEQUENCE [LARGE SCALE GENOMIC DNA]</scope>
    <source>
        <strain evidence="7 8">UniB3</strain>
    </source>
</reference>
<dbReference type="GO" id="GO:0032153">
    <property type="term" value="C:cell division site"/>
    <property type="evidence" value="ECO:0007669"/>
    <property type="project" value="TreeGrafter"/>
</dbReference>
<proteinExistence type="predicted"/>
<keyword evidence="8" id="KW-1185">Reference proteome</keyword>
<comment type="caution">
    <text evidence="7">The sequence shown here is derived from an EMBL/GenBank/DDBJ whole genome shotgun (WGS) entry which is preliminary data.</text>
</comment>
<sequence length="95" mass="10770">MIFLFIQTFSFSLSSNSKIRKFNVKKIKNQYAKFLLIGSITLYSVQVIYNLGMCMGFLPVISLSLPFISYGVVPTVINALLIGLILSVIRRKNFQ</sequence>
<evidence type="ECO:0000256" key="6">
    <source>
        <dbReference type="SAM" id="Phobius"/>
    </source>
</evidence>
<feature type="transmembrane region" description="Helical" evidence="6">
    <location>
        <begin position="34"/>
        <end position="61"/>
    </location>
</feature>
<keyword evidence="2 6" id="KW-0812">Transmembrane</keyword>
<dbReference type="EMBL" id="JABBPK010000001">
    <property type="protein sequence ID" value="NMO77090.1"/>
    <property type="molecule type" value="Genomic_DNA"/>
</dbReference>
<evidence type="ECO:0000313" key="7">
    <source>
        <dbReference type="EMBL" id="NMO77090.1"/>
    </source>
</evidence>
<protein>
    <submittedName>
        <fullName evidence="7">FtsW/RodA/SpoVE family cell cycle protein</fullName>
    </submittedName>
</protein>
<evidence type="ECO:0000313" key="8">
    <source>
        <dbReference type="Proteomes" id="UP000588491"/>
    </source>
</evidence>
<feature type="transmembrane region" description="Helical" evidence="6">
    <location>
        <begin position="67"/>
        <end position="89"/>
    </location>
</feature>
<evidence type="ECO:0000256" key="4">
    <source>
        <dbReference type="ARBA" id="ARBA00022989"/>
    </source>
</evidence>
<name>A0A7Y0PLU8_9BACI</name>